<proteinExistence type="predicted"/>
<reference evidence="4" key="1">
    <citation type="submission" date="2021-01" db="EMBL/GenBank/DDBJ databases">
        <title>Whole genome shotgun sequence of Spirilliplanes yamanashiensis NBRC 15828.</title>
        <authorList>
            <person name="Komaki H."/>
            <person name="Tamura T."/>
        </authorList>
    </citation>
    <scope>NUCLEOTIDE SEQUENCE</scope>
    <source>
        <strain evidence="4">NBRC 15828</strain>
    </source>
</reference>
<evidence type="ECO:0000259" key="3">
    <source>
        <dbReference type="PROSITE" id="PS51704"/>
    </source>
</evidence>
<dbReference type="EMBL" id="BOOY01000009">
    <property type="protein sequence ID" value="GIJ02364.1"/>
    <property type="molecule type" value="Genomic_DNA"/>
</dbReference>
<feature type="region of interest" description="Disordered" evidence="1">
    <location>
        <begin position="345"/>
        <end position="394"/>
    </location>
</feature>
<dbReference type="SUPFAM" id="SSF51695">
    <property type="entry name" value="PLC-like phosphodiesterases"/>
    <property type="match status" value="1"/>
</dbReference>
<feature type="region of interest" description="Disordered" evidence="1">
    <location>
        <begin position="270"/>
        <end position="308"/>
    </location>
</feature>
<protein>
    <recommendedName>
        <fullName evidence="3">GP-PDE domain-containing protein</fullName>
    </recommendedName>
</protein>
<feature type="signal peptide" evidence="2">
    <location>
        <begin position="1"/>
        <end position="17"/>
    </location>
</feature>
<dbReference type="PANTHER" id="PTHR46211">
    <property type="entry name" value="GLYCEROPHOSPHORYL DIESTER PHOSPHODIESTERASE"/>
    <property type="match status" value="1"/>
</dbReference>
<organism evidence="4 5">
    <name type="scientific">Spirilliplanes yamanashiensis</name>
    <dbReference type="NCBI Taxonomy" id="42233"/>
    <lineage>
        <taxon>Bacteria</taxon>
        <taxon>Bacillati</taxon>
        <taxon>Actinomycetota</taxon>
        <taxon>Actinomycetes</taxon>
        <taxon>Micromonosporales</taxon>
        <taxon>Micromonosporaceae</taxon>
        <taxon>Spirilliplanes</taxon>
    </lineage>
</organism>
<evidence type="ECO:0000256" key="2">
    <source>
        <dbReference type="SAM" id="SignalP"/>
    </source>
</evidence>
<evidence type="ECO:0000313" key="4">
    <source>
        <dbReference type="EMBL" id="GIJ02364.1"/>
    </source>
</evidence>
<dbReference type="GO" id="GO:0008081">
    <property type="term" value="F:phosphoric diester hydrolase activity"/>
    <property type="evidence" value="ECO:0007669"/>
    <property type="project" value="InterPro"/>
</dbReference>
<dbReference type="GO" id="GO:0006629">
    <property type="term" value="P:lipid metabolic process"/>
    <property type="evidence" value="ECO:0007669"/>
    <property type="project" value="InterPro"/>
</dbReference>
<evidence type="ECO:0000313" key="5">
    <source>
        <dbReference type="Proteomes" id="UP000652013"/>
    </source>
</evidence>
<feature type="compositionally biased region" description="Basic residues" evidence="1">
    <location>
        <begin position="295"/>
        <end position="308"/>
    </location>
</feature>
<keyword evidence="5" id="KW-1185">Reference proteome</keyword>
<dbReference type="PANTHER" id="PTHR46211:SF1">
    <property type="entry name" value="GLYCEROPHOSPHODIESTER PHOSPHODIESTERASE, CYTOPLASMIC"/>
    <property type="match status" value="1"/>
</dbReference>
<dbReference type="CDD" id="cd08556">
    <property type="entry name" value="GDPD"/>
    <property type="match status" value="1"/>
</dbReference>
<dbReference type="InterPro" id="IPR017946">
    <property type="entry name" value="PLC-like_Pdiesterase_TIM-brl"/>
</dbReference>
<name>A0A8J3Y6N5_9ACTN</name>
<sequence length="394" mass="41120">MLPLVTALALLVPPAVPAPAPQPCAPPPAAHRGGTEHALENTLDAFHAAADAGIPTWELDVRFDATGTPVVLHDATVDRISPRTGPITRFTTPVPTDDGQVVPTLRAVYAAAPPGTHVLTELKVTPTPAQWAAVAADIDATVGRPAVTLMSFDRTTVLAARTAIPGTVTALVHNAGHLPPEAVIPLGTSFVKAHGSITAARAATWRAAGLKLYAWTPNGAADWSRLQPWVDAVITDRPIAYAQWAAGRSCPGPTDGAARPGGALYSLRHARRRSGSEAARQGRSGRRAAMAPARRPAHSGHRRLGPRAARRLGGHLARLARGLARSAGARVPRRECLSAHRQWWRERSGGSAGMGRHAGRVAGDPRQGAVPGGRRTADARAGGHLPGDAGEQPM</sequence>
<feature type="domain" description="GP-PDE" evidence="3">
    <location>
        <begin position="26"/>
        <end position="245"/>
    </location>
</feature>
<dbReference type="InterPro" id="IPR030395">
    <property type="entry name" value="GP_PDE_dom"/>
</dbReference>
<keyword evidence="2" id="KW-0732">Signal</keyword>
<dbReference type="Pfam" id="PF03009">
    <property type="entry name" value="GDPD"/>
    <property type="match status" value="1"/>
</dbReference>
<evidence type="ECO:0000256" key="1">
    <source>
        <dbReference type="SAM" id="MobiDB-lite"/>
    </source>
</evidence>
<gene>
    <name evidence="4" type="ORF">Sya03_17160</name>
</gene>
<dbReference type="AlphaFoldDB" id="A0A8J3Y6N5"/>
<dbReference type="Proteomes" id="UP000652013">
    <property type="component" value="Unassembled WGS sequence"/>
</dbReference>
<comment type="caution">
    <text evidence="4">The sequence shown here is derived from an EMBL/GenBank/DDBJ whole genome shotgun (WGS) entry which is preliminary data.</text>
</comment>
<feature type="compositionally biased region" description="Low complexity" evidence="1">
    <location>
        <begin position="276"/>
        <end position="294"/>
    </location>
</feature>
<dbReference type="Gene3D" id="3.20.20.190">
    <property type="entry name" value="Phosphatidylinositol (PI) phosphodiesterase"/>
    <property type="match status" value="1"/>
</dbReference>
<accession>A0A8J3Y6N5</accession>
<feature type="chain" id="PRO_5039151769" description="GP-PDE domain-containing protein" evidence="2">
    <location>
        <begin position="18"/>
        <end position="394"/>
    </location>
</feature>
<dbReference type="PROSITE" id="PS51704">
    <property type="entry name" value="GP_PDE"/>
    <property type="match status" value="1"/>
</dbReference>